<gene>
    <name evidence="2" type="ORF">CE139_19255</name>
</gene>
<organism evidence="2 3">
    <name type="scientific">Pseudomonas oryzihabitans</name>
    <dbReference type="NCBI Taxonomy" id="47885"/>
    <lineage>
        <taxon>Bacteria</taxon>
        <taxon>Pseudomonadati</taxon>
        <taxon>Pseudomonadota</taxon>
        <taxon>Gammaproteobacteria</taxon>
        <taxon>Pseudomonadales</taxon>
        <taxon>Pseudomonadaceae</taxon>
        <taxon>Pseudomonas</taxon>
    </lineage>
</organism>
<reference evidence="2 3" key="1">
    <citation type="submission" date="2017-06" db="EMBL/GenBank/DDBJ databases">
        <title>Evolution towards high GC content and high-temperature stress adaptation in endophytic Pseudomonas oryzihabitans impacted its plant-growth promoting traits.</title>
        <authorList>
            <person name="Nascimento F.X."/>
        </authorList>
    </citation>
    <scope>NUCLEOTIDE SEQUENCE [LARGE SCALE GENOMIC DNA]</scope>
    <source>
        <strain evidence="2 3">MS8</strain>
    </source>
</reference>
<feature type="domain" description="DUF4440" evidence="1">
    <location>
        <begin position="11"/>
        <end position="117"/>
    </location>
</feature>
<proteinExistence type="predicted"/>
<dbReference type="Proteomes" id="UP000250579">
    <property type="component" value="Chromosome"/>
</dbReference>
<accession>A0A2Z5AD36</accession>
<evidence type="ECO:0000259" key="1">
    <source>
        <dbReference type="Pfam" id="PF14534"/>
    </source>
</evidence>
<dbReference type="InterPro" id="IPR027843">
    <property type="entry name" value="DUF4440"/>
</dbReference>
<evidence type="ECO:0000313" key="3">
    <source>
        <dbReference type="Proteomes" id="UP000250579"/>
    </source>
</evidence>
<dbReference type="Pfam" id="PF14534">
    <property type="entry name" value="DUF4440"/>
    <property type="match status" value="1"/>
</dbReference>
<dbReference type="EMBL" id="CP022198">
    <property type="protein sequence ID" value="AXA67846.1"/>
    <property type="molecule type" value="Genomic_DNA"/>
</dbReference>
<sequence>MHPEQEIAQHIRELERQRYEAMVEGDCDTFRRLADPRLLYIHTNGLVDTLESYLEKLRSGYYVYHSIDHPIEHLEIDSLWAFVVGEMNCAMSVNGHAKTHHNRAAATWIHANGEWKLRSYQATPLK</sequence>
<dbReference type="AlphaFoldDB" id="A0A2Z5AD36"/>
<dbReference type="InterPro" id="IPR032710">
    <property type="entry name" value="NTF2-like_dom_sf"/>
</dbReference>
<dbReference type="SUPFAM" id="SSF54427">
    <property type="entry name" value="NTF2-like"/>
    <property type="match status" value="1"/>
</dbReference>
<name>A0A2Z5AD36_9PSED</name>
<protein>
    <submittedName>
        <fullName evidence="2">DUF4440 domain-containing protein</fullName>
    </submittedName>
</protein>
<evidence type="ECO:0000313" key="2">
    <source>
        <dbReference type="EMBL" id="AXA67846.1"/>
    </source>
</evidence>
<dbReference type="RefSeq" id="WP_208691917.1">
    <property type="nucleotide sequence ID" value="NZ_CP022198.1"/>
</dbReference>
<dbReference type="Gene3D" id="3.10.450.50">
    <property type="match status" value="1"/>
</dbReference>